<feature type="domain" description="Fe2OG dioxygenase" evidence="1">
    <location>
        <begin position="122"/>
        <end position="216"/>
    </location>
</feature>
<accession>A0A1M4YER1</accession>
<name>A0A1M4YER1_9BACT</name>
<dbReference type="Pfam" id="PF13532">
    <property type="entry name" value="2OG-FeII_Oxy_2"/>
    <property type="match status" value="1"/>
</dbReference>
<dbReference type="PROSITE" id="PS51471">
    <property type="entry name" value="FE2OG_OXY"/>
    <property type="match status" value="1"/>
</dbReference>
<dbReference type="InterPro" id="IPR005123">
    <property type="entry name" value="Oxoglu/Fe-dep_dioxygenase_dom"/>
</dbReference>
<dbReference type="SUPFAM" id="SSF51197">
    <property type="entry name" value="Clavaminate synthase-like"/>
    <property type="match status" value="1"/>
</dbReference>
<dbReference type="InterPro" id="IPR027450">
    <property type="entry name" value="AlkB-like"/>
</dbReference>
<dbReference type="AlphaFoldDB" id="A0A1M4YER1"/>
<proteinExistence type="predicted"/>
<dbReference type="PANTHER" id="PTHR12463:SF1">
    <property type="entry name" value="2-OXOGLUTARATE AND FE-DEPENDENT OXYGENASE FAMILY PROTEIN"/>
    <property type="match status" value="1"/>
</dbReference>
<dbReference type="EMBL" id="FQUU01000005">
    <property type="protein sequence ID" value="SHF04128.1"/>
    <property type="molecule type" value="Genomic_DNA"/>
</dbReference>
<dbReference type="STRING" id="1121884.SAMN02745131_01694"/>
<evidence type="ECO:0000259" key="1">
    <source>
        <dbReference type="PROSITE" id="PS51471"/>
    </source>
</evidence>
<reference evidence="2 3" key="1">
    <citation type="submission" date="2016-11" db="EMBL/GenBank/DDBJ databases">
        <authorList>
            <person name="Jaros S."/>
            <person name="Januszkiewicz K."/>
            <person name="Wedrychowicz H."/>
        </authorList>
    </citation>
    <scope>NUCLEOTIDE SEQUENCE [LARGE SCALE GENOMIC DNA]</scope>
    <source>
        <strain evidence="2 3">DSM 18119</strain>
    </source>
</reference>
<dbReference type="GO" id="GO:0032451">
    <property type="term" value="F:demethylase activity"/>
    <property type="evidence" value="ECO:0007669"/>
    <property type="project" value="TreeGrafter"/>
</dbReference>
<dbReference type="InterPro" id="IPR032857">
    <property type="entry name" value="ALKBH4"/>
</dbReference>
<keyword evidence="2" id="KW-0560">Oxidoreductase</keyword>
<evidence type="ECO:0000313" key="3">
    <source>
        <dbReference type="Proteomes" id="UP000184048"/>
    </source>
</evidence>
<dbReference type="Proteomes" id="UP000184048">
    <property type="component" value="Unassembled WGS sequence"/>
</dbReference>
<dbReference type="PANTHER" id="PTHR12463">
    <property type="entry name" value="OXYGENASE-RELATED"/>
    <property type="match status" value="1"/>
</dbReference>
<keyword evidence="2" id="KW-0223">Dioxygenase</keyword>
<organism evidence="2 3">
    <name type="scientific">Flavisolibacter ginsengisoli DSM 18119</name>
    <dbReference type="NCBI Taxonomy" id="1121884"/>
    <lineage>
        <taxon>Bacteria</taxon>
        <taxon>Pseudomonadati</taxon>
        <taxon>Bacteroidota</taxon>
        <taxon>Chitinophagia</taxon>
        <taxon>Chitinophagales</taxon>
        <taxon>Chitinophagaceae</taxon>
        <taxon>Flavisolibacter</taxon>
    </lineage>
</organism>
<dbReference type="Gene3D" id="2.60.120.590">
    <property type="entry name" value="Alpha-ketoglutarate-dependent dioxygenase AlkB-like"/>
    <property type="match status" value="1"/>
</dbReference>
<evidence type="ECO:0000313" key="2">
    <source>
        <dbReference type="EMBL" id="SHF04128.1"/>
    </source>
</evidence>
<keyword evidence="3" id="KW-1185">Reference proteome</keyword>
<dbReference type="GO" id="GO:0070988">
    <property type="term" value="P:demethylation"/>
    <property type="evidence" value="ECO:0007669"/>
    <property type="project" value="InterPro"/>
</dbReference>
<protein>
    <submittedName>
        <fullName evidence="2">Alkylated DNA repair dioxygenase AlkB</fullName>
    </submittedName>
</protein>
<dbReference type="GO" id="GO:0051213">
    <property type="term" value="F:dioxygenase activity"/>
    <property type="evidence" value="ECO:0007669"/>
    <property type="project" value="UniProtKB-KW"/>
</dbReference>
<dbReference type="InterPro" id="IPR037151">
    <property type="entry name" value="AlkB-like_sf"/>
</dbReference>
<sequence length="219" mass="25468">MKGYPFFVVKAIIKTSFTCWHSFYFNDYMNTLFPVAPEFPPGFHYYPDFINEAEEAKLVSAIRETPLHTFHFQGYEAKRKVASFGYDWSFEKRVLSKGKQIPQSFSWVVQKVAAFMDITPDHFAELLVTEYPVGSVINWHRDAPPFDIIAGISLHTDCVFRLRPQEKAKQNRKSVISFTVQRRSLYIIQGTARTEWQHSTSPVKEVRYSITLRSLKSPV</sequence>
<gene>
    <name evidence="2" type="ORF">SAMN02745131_01694</name>
</gene>